<accession>A0A0D2CXD9</accession>
<gene>
    <name evidence="1" type="ORF">PV07_07970</name>
</gene>
<evidence type="ECO:0000313" key="2">
    <source>
        <dbReference type="Proteomes" id="UP000054466"/>
    </source>
</evidence>
<name>A0A0D2CXD9_9EURO</name>
<dbReference type="HOGENOM" id="CLU_1643496_0_0_1"/>
<proteinExistence type="predicted"/>
<sequence>MRHRNDGAVAEPLANDPLHELVSLHIHARTDFIQHHNLAPTHHRPGQAEKLPLAVAQEVGRHHGVEPAFLLDDGPDLTLGQRGYENCVAFAASQGIVGVRIRGRPWIHVEPHRLGGHPPRFLRDHIELCTECLAWNTRDVDPVDLNPSAAKLKEMEETGQH</sequence>
<dbReference type="VEuPathDB" id="FungiDB:PV07_07970"/>
<dbReference type="GeneID" id="27347164"/>
<keyword evidence="2" id="KW-1185">Reference proteome</keyword>
<dbReference type="Proteomes" id="UP000054466">
    <property type="component" value="Unassembled WGS sequence"/>
</dbReference>
<evidence type="ECO:0000313" key="1">
    <source>
        <dbReference type="EMBL" id="KIW28294.1"/>
    </source>
</evidence>
<dbReference type="EMBL" id="KN847043">
    <property type="protein sequence ID" value="KIW28294.1"/>
    <property type="molecule type" value="Genomic_DNA"/>
</dbReference>
<organism evidence="1 2">
    <name type="scientific">Cladophialophora immunda</name>
    <dbReference type="NCBI Taxonomy" id="569365"/>
    <lineage>
        <taxon>Eukaryota</taxon>
        <taxon>Fungi</taxon>
        <taxon>Dikarya</taxon>
        <taxon>Ascomycota</taxon>
        <taxon>Pezizomycotina</taxon>
        <taxon>Eurotiomycetes</taxon>
        <taxon>Chaetothyriomycetidae</taxon>
        <taxon>Chaetothyriales</taxon>
        <taxon>Herpotrichiellaceae</taxon>
        <taxon>Cladophialophora</taxon>
    </lineage>
</organism>
<protein>
    <submittedName>
        <fullName evidence="1">Uncharacterized protein</fullName>
    </submittedName>
</protein>
<dbReference type="RefSeq" id="XP_016248510.1">
    <property type="nucleotide sequence ID" value="XM_016395091.1"/>
</dbReference>
<reference evidence="1 2" key="1">
    <citation type="submission" date="2015-01" db="EMBL/GenBank/DDBJ databases">
        <title>The Genome Sequence of Cladophialophora immunda CBS83496.</title>
        <authorList>
            <consortium name="The Broad Institute Genomics Platform"/>
            <person name="Cuomo C."/>
            <person name="de Hoog S."/>
            <person name="Gorbushina A."/>
            <person name="Stielow B."/>
            <person name="Teixiera M."/>
            <person name="Abouelleil A."/>
            <person name="Chapman S.B."/>
            <person name="Priest M."/>
            <person name="Young S.K."/>
            <person name="Wortman J."/>
            <person name="Nusbaum C."/>
            <person name="Birren B."/>
        </authorList>
    </citation>
    <scope>NUCLEOTIDE SEQUENCE [LARGE SCALE GENOMIC DNA]</scope>
    <source>
        <strain evidence="1 2">CBS 83496</strain>
    </source>
</reference>
<dbReference type="AlphaFoldDB" id="A0A0D2CXD9"/>